<keyword evidence="2" id="KW-1133">Transmembrane helix</keyword>
<sequence length="568" mass="61636">MNLSGLRSFIDLILYPFRMLARIPSNVISSPKRMLGLPLPVRVALLLFICLLTIAIVRWILIWRLEGIEQYWVFFRTDVFPILMLVLFIPCIVWYALKLWLQGEPSPYPEIDRVWSEAVKAMGTQSIDPSETPIFLVLGPGDNDAANAFMAASNLKFSVHVPSGPGPLHVFANEQSIYVVCTECCCLGHLLSAGVGAVAGAGVSSGPVPASPGKATPAFDPTRTLQVGSAPPESYNEPQLGGNEPANPVVPFGGPADSSGSPAPMAGGGGDPNDMVRGTMMVGMSGAEGHSVPVAPAATPRLAISQSSEATARLSYLCRCIRRVRDPLCAINGVLVATPFKLLADGTSDAVTQLQTAIKADLATVRGATRVRCSVTHIVDGMEEESGFRELVRRVGNSRAATQRFGKGFGLWNPAKPDQLDAVVKHACGAFEDWSYLLFREEDGLSKRGNRHLYGLLCRIRSNFLPRLAHLIQSSYALDLTANSLSSREPLLFSGCYFVASGQTPDRQAFLASVFRKSREEEEELEWGSEAIREENRMQAAVQLLLIINGVLVATIAAILIYYWKFKT</sequence>
<keyword evidence="2" id="KW-0472">Membrane</keyword>
<feature type="compositionally biased region" description="Low complexity" evidence="1">
    <location>
        <begin position="253"/>
        <end position="265"/>
    </location>
</feature>
<reference evidence="4 5" key="1">
    <citation type="submission" date="2019-02" db="EMBL/GenBank/DDBJ databases">
        <title>Deep-cultivation of Planctomycetes and their phenomic and genomic characterization uncovers novel biology.</title>
        <authorList>
            <person name="Wiegand S."/>
            <person name="Jogler M."/>
            <person name="Boedeker C."/>
            <person name="Pinto D."/>
            <person name="Vollmers J."/>
            <person name="Rivas-Marin E."/>
            <person name="Kohn T."/>
            <person name="Peeters S.H."/>
            <person name="Heuer A."/>
            <person name="Rast P."/>
            <person name="Oberbeckmann S."/>
            <person name="Bunk B."/>
            <person name="Jeske O."/>
            <person name="Meyerdierks A."/>
            <person name="Storesund J.E."/>
            <person name="Kallscheuer N."/>
            <person name="Luecker S."/>
            <person name="Lage O.M."/>
            <person name="Pohl T."/>
            <person name="Merkel B.J."/>
            <person name="Hornburger P."/>
            <person name="Mueller R.-W."/>
            <person name="Bruemmer F."/>
            <person name="Labrenz M."/>
            <person name="Spormann A.M."/>
            <person name="Op Den Camp H."/>
            <person name="Overmann J."/>
            <person name="Amann R."/>
            <person name="Jetten M.S.M."/>
            <person name="Mascher T."/>
            <person name="Medema M.H."/>
            <person name="Devos D.P."/>
            <person name="Kaster A.-K."/>
            <person name="Ovreas L."/>
            <person name="Rohde M."/>
            <person name="Galperin M.Y."/>
            <person name="Jogler C."/>
        </authorList>
    </citation>
    <scope>NUCLEOTIDE SEQUENCE [LARGE SCALE GENOMIC DNA]</scope>
    <source>
        <strain evidence="4 5">CA13</strain>
    </source>
</reference>
<evidence type="ECO:0000313" key="5">
    <source>
        <dbReference type="Proteomes" id="UP000315010"/>
    </source>
</evidence>
<proteinExistence type="predicted"/>
<dbReference type="OrthoDB" id="275567at2"/>
<evidence type="ECO:0000313" key="4">
    <source>
        <dbReference type="EMBL" id="TWT82325.1"/>
    </source>
</evidence>
<protein>
    <recommendedName>
        <fullName evidence="3">Type VI secretion system component TssM1 N-terminal domain-containing protein</fullName>
    </recommendedName>
</protein>
<feature type="transmembrane region" description="Helical" evidence="2">
    <location>
        <begin position="39"/>
        <end position="61"/>
    </location>
</feature>
<feature type="region of interest" description="Disordered" evidence="1">
    <location>
        <begin position="203"/>
        <end position="271"/>
    </location>
</feature>
<feature type="domain" description="Type VI secretion system component TssM1 N-terminal" evidence="3">
    <location>
        <begin position="310"/>
        <end position="426"/>
    </location>
</feature>
<evidence type="ECO:0000256" key="2">
    <source>
        <dbReference type="SAM" id="Phobius"/>
    </source>
</evidence>
<dbReference type="InterPro" id="IPR025743">
    <property type="entry name" value="TssM1_N"/>
</dbReference>
<dbReference type="AlphaFoldDB" id="A0A5C5Z533"/>
<evidence type="ECO:0000259" key="3">
    <source>
        <dbReference type="Pfam" id="PF14331"/>
    </source>
</evidence>
<name>A0A5C5Z533_9BACT</name>
<gene>
    <name evidence="4" type="ORF">CA13_37870</name>
</gene>
<dbReference type="Pfam" id="PF14331">
    <property type="entry name" value="IcmF-related_N"/>
    <property type="match status" value="1"/>
</dbReference>
<accession>A0A5C5Z533</accession>
<dbReference type="RefSeq" id="WP_146398756.1">
    <property type="nucleotide sequence ID" value="NZ_SJPJ01000001.1"/>
</dbReference>
<keyword evidence="2" id="KW-0812">Transmembrane</keyword>
<dbReference type="Proteomes" id="UP000315010">
    <property type="component" value="Unassembled WGS sequence"/>
</dbReference>
<dbReference type="EMBL" id="SJPJ01000001">
    <property type="protein sequence ID" value="TWT82325.1"/>
    <property type="molecule type" value="Genomic_DNA"/>
</dbReference>
<comment type="caution">
    <text evidence="4">The sequence shown here is derived from an EMBL/GenBank/DDBJ whole genome shotgun (WGS) entry which is preliminary data.</text>
</comment>
<evidence type="ECO:0000256" key="1">
    <source>
        <dbReference type="SAM" id="MobiDB-lite"/>
    </source>
</evidence>
<feature type="transmembrane region" description="Helical" evidence="2">
    <location>
        <begin position="540"/>
        <end position="564"/>
    </location>
</feature>
<feature type="compositionally biased region" description="Low complexity" evidence="1">
    <location>
        <begin position="203"/>
        <end position="213"/>
    </location>
</feature>
<keyword evidence="5" id="KW-1185">Reference proteome</keyword>
<feature type="transmembrane region" description="Helical" evidence="2">
    <location>
        <begin position="73"/>
        <end position="97"/>
    </location>
</feature>
<organism evidence="4 5">
    <name type="scientific">Novipirellula herctigrandis</name>
    <dbReference type="NCBI Taxonomy" id="2527986"/>
    <lineage>
        <taxon>Bacteria</taxon>
        <taxon>Pseudomonadati</taxon>
        <taxon>Planctomycetota</taxon>
        <taxon>Planctomycetia</taxon>
        <taxon>Pirellulales</taxon>
        <taxon>Pirellulaceae</taxon>
        <taxon>Novipirellula</taxon>
    </lineage>
</organism>